<dbReference type="GO" id="GO:0006508">
    <property type="term" value="P:proteolysis"/>
    <property type="evidence" value="ECO:0007669"/>
    <property type="project" value="UniProtKB-KW"/>
</dbReference>
<gene>
    <name evidence="8" type="ORF">HDF16_000811</name>
</gene>
<evidence type="ECO:0000313" key="8">
    <source>
        <dbReference type="EMBL" id="MBB5056142.1"/>
    </source>
</evidence>
<dbReference type="SUPFAM" id="SSF53187">
    <property type="entry name" value="Zn-dependent exopeptidases"/>
    <property type="match status" value="1"/>
</dbReference>
<evidence type="ECO:0000256" key="6">
    <source>
        <dbReference type="SAM" id="SignalP"/>
    </source>
</evidence>
<dbReference type="InterPro" id="IPR047177">
    <property type="entry name" value="Pept_M20A"/>
</dbReference>
<comment type="caution">
    <text evidence="8">The sequence shown here is derived from an EMBL/GenBank/DDBJ whole genome shotgun (WGS) entry which is preliminary data.</text>
</comment>
<evidence type="ECO:0000256" key="5">
    <source>
        <dbReference type="ARBA" id="ARBA00022833"/>
    </source>
</evidence>
<dbReference type="Proteomes" id="UP000540989">
    <property type="component" value="Unassembled WGS sequence"/>
</dbReference>
<comment type="similarity">
    <text evidence="1">Belongs to the peptidase M20A family.</text>
</comment>
<proteinExistence type="inferred from homology"/>
<dbReference type="Gene3D" id="1.10.150.900">
    <property type="match status" value="1"/>
</dbReference>
<keyword evidence="9" id="KW-1185">Reference proteome</keyword>
<reference evidence="8 9" key="1">
    <citation type="submission" date="2020-08" db="EMBL/GenBank/DDBJ databases">
        <title>Genomic Encyclopedia of Type Strains, Phase IV (KMG-V): Genome sequencing to study the core and pangenomes of soil and plant-associated prokaryotes.</title>
        <authorList>
            <person name="Whitman W."/>
        </authorList>
    </citation>
    <scope>NUCLEOTIDE SEQUENCE [LARGE SCALE GENOMIC DNA]</scope>
    <source>
        <strain evidence="8 9">M8UP14</strain>
    </source>
</reference>
<keyword evidence="6" id="KW-0732">Signal</keyword>
<keyword evidence="3" id="KW-0479">Metal-binding</keyword>
<dbReference type="AlphaFoldDB" id="A0A7W7ZAF6"/>
<feature type="signal peptide" evidence="6">
    <location>
        <begin position="1"/>
        <end position="23"/>
    </location>
</feature>
<protein>
    <submittedName>
        <fullName evidence="8">Acetylornithine deacetylase/succinyl-diaminopimelate desuccinylase-like protein</fullName>
    </submittedName>
</protein>
<feature type="chain" id="PRO_5031432103" evidence="6">
    <location>
        <begin position="24"/>
        <end position="485"/>
    </location>
</feature>
<evidence type="ECO:0000259" key="7">
    <source>
        <dbReference type="Pfam" id="PF07687"/>
    </source>
</evidence>
<keyword evidence="5" id="KW-0862">Zinc</keyword>
<dbReference type="Pfam" id="PF07687">
    <property type="entry name" value="M20_dimer"/>
    <property type="match status" value="1"/>
</dbReference>
<organism evidence="8 9">
    <name type="scientific">Granulicella aggregans</name>
    <dbReference type="NCBI Taxonomy" id="474949"/>
    <lineage>
        <taxon>Bacteria</taxon>
        <taxon>Pseudomonadati</taxon>
        <taxon>Acidobacteriota</taxon>
        <taxon>Terriglobia</taxon>
        <taxon>Terriglobales</taxon>
        <taxon>Acidobacteriaceae</taxon>
        <taxon>Granulicella</taxon>
    </lineage>
</organism>
<keyword evidence="4" id="KW-0378">Hydrolase</keyword>
<name>A0A7W7ZAF6_9BACT</name>
<dbReference type="GO" id="GO:0008233">
    <property type="term" value="F:peptidase activity"/>
    <property type="evidence" value="ECO:0007669"/>
    <property type="project" value="UniProtKB-KW"/>
</dbReference>
<dbReference type="PANTHER" id="PTHR45962:SF1">
    <property type="entry name" value="N-FATTY-ACYL-AMINO ACID SYNTHASE_HYDROLASE PM20D1"/>
    <property type="match status" value="1"/>
</dbReference>
<dbReference type="EMBL" id="JACHIP010000001">
    <property type="protein sequence ID" value="MBB5056142.1"/>
    <property type="molecule type" value="Genomic_DNA"/>
</dbReference>
<dbReference type="InterPro" id="IPR036264">
    <property type="entry name" value="Bact_exopeptidase_dim_dom"/>
</dbReference>
<evidence type="ECO:0000256" key="3">
    <source>
        <dbReference type="ARBA" id="ARBA00022723"/>
    </source>
</evidence>
<dbReference type="InterPro" id="IPR002933">
    <property type="entry name" value="Peptidase_M20"/>
</dbReference>
<evidence type="ECO:0000256" key="1">
    <source>
        <dbReference type="ARBA" id="ARBA00006247"/>
    </source>
</evidence>
<dbReference type="SUPFAM" id="SSF55031">
    <property type="entry name" value="Bacterial exopeptidase dimerisation domain"/>
    <property type="match status" value="1"/>
</dbReference>
<dbReference type="InterPro" id="IPR011650">
    <property type="entry name" value="Peptidase_M20_dimer"/>
</dbReference>
<feature type="domain" description="Peptidase M20 dimerisation" evidence="7">
    <location>
        <begin position="228"/>
        <end position="371"/>
    </location>
</feature>
<dbReference type="PANTHER" id="PTHR45962">
    <property type="entry name" value="N-FATTY-ACYL-AMINO ACID SYNTHASE/HYDROLASE PM20D1"/>
    <property type="match status" value="1"/>
</dbReference>
<sequence length="485" mass="52883">MRLKSALLSAALFAAVPAASLLAQGKSPLDPETEKLSHEIFKQLVETNTTDSVGSVTAASEAMRKRLLDAGFAAEDLVLAGPNDRKMNLVARYRGKAASTLKPILIICHEDVVEAPQAEWATDPFKLVEKDGFFYGRGTQDMKDSDAILVTNFIRLKKQGFVPSRDFILALTADEEGGKSNGVDWLLKNRPELIKAEAALNPDSGGIDTESGKPVVMVLEATEKLYGDFELSTKNPGGHSSLPTKANAIYELTKALDRLEKYQFPVEINAVTRAYFEQMSSIERKRGNTQIADDMLAVLKSPPDLAAVTRLSESPRYNSTLRTTCVATMLSAGQAPNALPQFANANVNCRILPGHTQEETRQTLITVFAEPGVTVQYKDDGGTLFPVGTDRVSPTPPPLRADIFDPLKKVMAEMYPGLPILPQMETGASDSIYTMAAGVPSYGINGVGIDTDDMRAHARDERVNIRSYDRGVDFYYRYLQALGGK</sequence>
<evidence type="ECO:0000313" key="9">
    <source>
        <dbReference type="Proteomes" id="UP000540989"/>
    </source>
</evidence>
<keyword evidence="2" id="KW-0645">Protease</keyword>
<dbReference type="Gene3D" id="3.30.70.360">
    <property type="match status" value="1"/>
</dbReference>
<dbReference type="NCBIfam" id="NF006596">
    <property type="entry name" value="PRK09133.1"/>
    <property type="match status" value="1"/>
</dbReference>
<dbReference type="RefSeq" id="WP_184213829.1">
    <property type="nucleotide sequence ID" value="NZ_JACHIP010000001.1"/>
</dbReference>
<dbReference type="Gene3D" id="3.40.630.10">
    <property type="entry name" value="Zn peptidases"/>
    <property type="match status" value="1"/>
</dbReference>
<evidence type="ECO:0000256" key="2">
    <source>
        <dbReference type="ARBA" id="ARBA00022670"/>
    </source>
</evidence>
<accession>A0A7W7ZAF6</accession>
<evidence type="ECO:0000256" key="4">
    <source>
        <dbReference type="ARBA" id="ARBA00022801"/>
    </source>
</evidence>
<dbReference type="Pfam" id="PF01546">
    <property type="entry name" value="Peptidase_M20"/>
    <property type="match status" value="1"/>
</dbReference>
<dbReference type="GO" id="GO:0046872">
    <property type="term" value="F:metal ion binding"/>
    <property type="evidence" value="ECO:0007669"/>
    <property type="project" value="UniProtKB-KW"/>
</dbReference>